<evidence type="ECO:0000313" key="2">
    <source>
        <dbReference type="EMBL" id="KAG0576861.1"/>
    </source>
</evidence>
<gene>
    <name evidence="2" type="ORF">KC19_5G113700</name>
</gene>
<name>A0A8T0I234_CERPU</name>
<keyword evidence="3" id="KW-1185">Reference proteome</keyword>
<protein>
    <submittedName>
        <fullName evidence="2">Uncharacterized protein</fullName>
    </submittedName>
</protein>
<dbReference type="EMBL" id="CM026425">
    <property type="protein sequence ID" value="KAG0576861.1"/>
    <property type="molecule type" value="Genomic_DNA"/>
</dbReference>
<organism evidence="2 3">
    <name type="scientific">Ceratodon purpureus</name>
    <name type="common">Fire moss</name>
    <name type="synonym">Dicranum purpureum</name>
    <dbReference type="NCBI Taxonomy" id="3225"/>
    <lineage>
        <taxon>Eukaryota</taxon>
        <taxon>Viridiplantae</taxon>
        <taxon>Streptophyta</taxon>
        <taxon>Embryophyta</taxon>
        <taxon>Bryophyta</taxon>
        <taxon>Bryophytina</taxon>
        <taxon>Bryopsida</taxon>
        <taxon>Dicranidae</taxon>
        <taxon>Pseudoditrichales</taxon>
        <taxon>Ditrichaceae</taxon>
        <taxon>Ceratodon</taxon>
    </lineage>
</organism>
<evidence type="ECO:0000256" key="1">
    <source>
        <dbReference type="SAM" id="MobiDB-lite"/>
    </source>
</evidence>
<evidence type="ECO:0000313" key="3">
    <source>
        <dbReference type="Proteomes" id="UP000822688"/>
    </source>
</evidence>
<accession>A0A8T0I234</accession>
<dbReference type="AlphaFoldDB" id="A0A8T0I234"/>
<reference evidence="2" key="1">
    <citation type="submission" date="2020-06" db="EMBL/GenBank/DDBJ databases">
        <title>WGS assembly of Ceratodon purpureus strain R40.</title>
        <authorList>
            <person name="Carey S.B."/>
            <person name="Jenkins J."/>
            <person name="Shu S."/>
            <person name="Lovell J.T."/>
            <person name="Sreedasyam A."/>
            <person name="Maumus F."/>
            <person name="Tiley G.P."/>
            <person name="Fernandez-Pozo N."/>
            <person name="Barry K."/>
            <person name="Chen C."/>
            <person name="Wang M."/>
            <person name="Lipzen A."/>
            <person name="Daum C."/>
            <person name="Saski C.A."/>
            <person name="Payton A.C."/>
            <person name="Mcbreen J.C."/>
            <person name="Conrad R.E."/>
            <person name="Kollar L.M."/>
            <person name="Olsson S."/>
            <person name="Huttunen S."/>
            <person name="Landis J.B."/>
            <person name="Wickett N.J."/>
            <person name="Johnson M.G."/>
            <person name="Rensing S.A."/>
            <person name="Grimwood J."/>
            <person name="Schmutz J."/>
            <person name="Mcdaniel S.F."/>
        </authorList>
    </citation>
    <scope>NUCLEOTIDE SEQUENCE</scope>
    <source>
        <strain evidence="2">R40</strain>
    </source>
</reference>
<sequence length="141" mass="15732">MDGTHHNWIDFRATPSSLPLSLLSPPPSNLHTIPQPPHSSTITQRIQNSKNLTPNTPQIHPNSNSNFTFPPKLRRQCFPPPPPPPPLPPPLLLSLLIYRSLIEHQKSHQHKRTSFLTNGASLLSLSLSPPLQDATFQLITM</sequence>
<dbReference type="Proteomes" id="UP000822688">
    <property type="component" value="Chromosome 5"/>
</dbReference>
<proteinExistence type="predicted"/>
<comment type="caution">
    <text evidence="2">The sequence shown here is derived from an EMBL/GenBank/DDBJ whole genome shotgun (WGS) entry which is preliminary data.</text>
</comment>
<feature type="compositionally biased region" description="Polar residues" evidence="1">
    <location>
        <begin position="38"/>
        <end position="68"/>
    </location>
</feature>
<feature type="region of interest" description="Disordered" evidence="1">
    <location>
        <begin position="24"/>
        <end position="85"/>
    </location>
</feature>